<organism evidence="6 7">
    <name type="scientific">Anaeromyxobacter diazotrophicus</name>
    <dbReference type="NCBI Taxonomy" id="2590199"/>
    <lineage>
        <taxon>Bacteria</taxon>
        <taxon>Pseudomonadati</taxon>
        <taxon>Myxococcota</taxon>
        <taxon>Myxococcia</taxon>
        <taxon>Myxococcales</taxon>
        <taxon>Cystobacterineae</taxon>
        <taxon>Anaeromyxobacteraceae</taxon>
        <taxon>Anaeromyxobacter</taxon>
    </lineage>
</organism>
<dbReference type="AlphaFoldDB" id="A0A7I9VHR7"/>
<evidence type="ECO:0000256" key="4">
    <source>
        <dbReference type="ARBA" id="ARBA00022490"/>
    </source>
</evidence>
<protein>
    <recommendedName>
        <fullName evidence="3">Regulatory protein RecX</fullName>
    </recommendedName>
</protein>
<keyword evidence="7" id="KW-1185">Reference proteome</keyword>
<comment type="subcellular location">
    <subcellularLocation>
        <location evidence="1">Cytoplasm</location>
    </subcellularLocation>
</comment>
<accession>A0A7I9VHR7</accession>
<dbReference type="InterPro" id="IPR053925">
    <property type="entry name" value="RecX_HTH_3rd"/>
</dbReference>
<dbReference type="GO" id="GO:0005737">
    <property type="term" value="C:cytoplasm"/>
    <property type="evidence" value="ECO:0007669"/>
    <property type="project" value="UniProtKB-SubCell"/>
</dbReference>
<dbReference type="PANTHER" id="PTHR33602:SF1">
    <property type="entry name" value="REGULATORY PROTEIN RECX FAMILY PROTEIN"/>
    <property type="match status" value="1"/>
</dbReference>
<evidence type="ECO:0000256" key="2">
    <source>
        <dbReference type="ARBA" id="ARBA00009695"/>
    </source>
</evidence>
<proteinExistence type="inferred from homology"/>
<dbReference type="InterPro" id="IPR036388">
    <property type="entry name" value="WH-like_DNA-bd_sf"/>
</dbReference>
<comment type="similarity">
    <text evidence="2">Belongs to the RecX family.</text>
</comment>
<keyword evidence="4" id="KW-0963">Cytoplasm</keyword>
<name>A0A7I9VHR7_9BACT</name>
<dbReference type="InterPro" id="IPR003783">
    <property type="entry name" value="Regulatory_RecX"/>
</dbReference>
<feature type="domain" description="RecX third three-helical" evidence="5">
    <location>
        <begin position="100"/>
        <end position="141"/>
    </location>
</feature>
<dbReference type="GO" id="GO:0006282">
    <property type="term" value="P:regulation of DNA repair"/>
    <property type="evidence" value="ECO:0007669"/>
    <property type="project" value="InterPro"/>
</dbReference>
<dbReference type="PANTHER" id="PTHR33602">
    <property type="entry name" value="REGULATORY PROTEIN RECX FAMILY PROTEIN"/>
    <property type="match status" value="1"/>
</dbReference>
<evidence type="ECO:0000256" key="1">
    <source>
        <dbReference type="ARBA" id="ARBA00004496"/>
    </source>
</evidence>
<dbReference type="Pfam" id="PF21981">
    <property type="entry name" value="RecX_HTH3"/>
    <property type="match status" value="1"/>
</dbReference>
<evidence type="ECO:0000259" key="5">
    <source>
        <dbReference type="Pfam" id="PF21981"/>
    </source>
</evidence>
<dbReference type="Proteomes" id="UP000503640">
    <property type="component" value="Unassembled WGS sequence"/>
</dbReference>
<dbReference type="EMBL" id="BJTG01000002">
    <property type="protein sequence ID" value="GEJ55885.1"/>
    <property type="molecule type" value="Genomic_DNA"/>
</dbReference>
<sequence>MLAFHARSQAQLRARLARAGFEPQADEVIAWAARLGYLDDAAYARARARALLGARGVGPRRAEERLRAAGIDAARARAAVAAAAEERAEDRRDGEPAELALCREALARKLRGRELAGLDERERARLARFLLGRGFSSSAVGRLVPLRGDGDP</sequence>
<comment type="caution">
    <text evidence="6">The sequence shown here is derived from an EMBL/GenBank/DDBJ whole genome shotgun (WGS) entry which is preliminary data.</text>
</comment>
<evidence type="ECO:0000313" key="6">
    <source>
        <dbReference type="EMBL" id="GEJ55885.1"/>
    </source>
</evidence>
<dbReference type="Gene3D" id="1.10.10.10">
    <property type="entry name" value="Winged helix-like DNA-binding domain superfamily/Winged helix DNA-binding domain"/>
    <property type="match status" value="1"/>
</dbReference>
<gene>
    <name evidence="6" type="ORF">AMYX_06260</name>
</gene>
<evidence type="ECO:0000256" key="3">
    <source>
        <dbReference type="ARBA" id="ARBA00018111"/>
    </source>
</evidence>
<reference evidence="7" key="1">
    <citation type="journal article" date="2020" name="Appl. Environ. Microbiol.">
        <title>Diazotrophic Anaeromyxobacter Isolates from Soils.</title>
        <authorList>
            <person name="Masuda Y."/>
            <person name="Yamanaka H."/>
            <person name="Xu Z.X."/>
            <person name="Shiratori Y."/>
            <person name="Aono T."/>
            <person name="Amachi S."/>
            <person name="Senoo K."/>
            <person name="Itoh H."/>
        </authorList>
    </citation>
    <scope>NUCLEOTIDE SEQUENCE [LARGE SCALE GENOMIC DNA]</scope>
    <source>
        <strain evidence="7">R267</strain>
    </source>
</reference>
<evidence type="ECO:0000313" key="7">
    <source>
        <dbReference type="Proteomes" id="UP000503640"/>
    </source>
</evidence>